<evidence type="ECO:0000256" key="4">
    <source>
        <dbReference type="ARBA" id="ARBA00022741"/>
    </source>
</evidence>
<sequence>MLETLVPTPTSGLVTKFMDEYLVFGSFNWIIGFVGVVFGIMSPVSYLWPRFMYFACAYFESSVIIETEDQLYTYVMAWLTQSISTRWLQAKTARGGEHSLDDPASMAEYASAVMDGEFNLLEWQKVLRPRYEPHHGEISFMYQGRRLRITRVVDNQFISELSNQLMVDRKEYIKIHCWSKSPEPIQDFIQHTKSVYLDREGSKTRIYEPKPTAWTPKWIRVSNRPSRSIASISLDKTLKNGVLEDVREFLRPGSIGWYARRGIPYRRGYLLYGPPGTGKTSFSMALAGVFGLSIYCLSLGDPSMTEDRLLTYFGELPNRCILLIEDIDTASISKRRTGGDAASGDKSAQVSLSCLLNAIDGVASHEGRILIMTTNHPEQLDPALTRDGRVDLKIPFGLASKEQMVSIFTNMYMPENEHGELERHEDKVDGNTREAILAAAEAFGDLLPPGEFSPAEIQGFLMVRRGSHMKALMEVEKWRDEVRSKRGQDDALGEQIQSTK</sequence>
<evidence type="ECO:0000256" key="10">
    <source>
        <dbReference type="ARBA" id="ARBA00023136"/>
    </source>
</evidence>
<dbReference type="EMBL" id="AQGS01000274">
    <property type="protein sequence ID" value="EPS40795.1"/>
    <property type="molecule type" value="Genomic_DNA"/>
</dbReference>
<dbReference type="GO" id="GO:0005524">
    <property type="term" value="F:ATP binding"/>
    <property type="evidence" value="ECO:0007669"/>
    <property type="project" value="UniProtKB-KW"/>
</dbReference>
<dbReference type="SMART" id="SM01024">
    <property type="entry name" value="BCS1_N"/>
    <property type="match status" value="1"/>
</dbReference>
<evidence type="ECO:0000256" key="6">
    <source>
        <dbReference type="ARBA" id="ARBA00022801"/>
    </source>
</evidence>
<evidence type="ECO:0000256" key="11">
    <source>
        <dbReference type="ARBA" id="ARBA00048778"/>
    </source>
</evidence>
<dbReference type="STRING" id="1284197.S8ACT4"/>
<protein>
    <recommendedName>
        <fullName evidence="18">AAA+ ATPase domain-containing protein</fullName>
    </recommendedName>
</protein>
<comment type="subcellular location">
    <subcellularLocation>
        <location evidence="1">Mitochondrion inner membrane</location>
        <topology evidence="1">Single-pass membrane protein</topology>
    </subcellularLocation>
</comment>
<accession>S8ACT4</accession>
<evidence type="ECO:0000256" key="1">
    <source>
        <dbReference type="ARBA" id="ARBA00004434"/>
    </source>
</evidence>
<keyword evidence="8 13" id="KW-1133">Transmembrane helix</keyword>
<keyword evidence="6" id="KW-0378">Hydrolase</keyword>
<dbReference type="SUPFAM" id="SSF52540">
    <property type="entry name" value="P-loop containing nucleoside triphosphate hydrolases"/>
    <property type="match status" value="1"/>
</dbReference>
<dbReference type="Gene3D" id="3.40.50.300">
    <property type="entry name" value="P-loop containing nucleotide triphosphate hydrolases"/>
    <property type="match status" value="1"/>
</dbReference>
<evidence type="ECO:0000256" key="13">
    <source>
        <dbReference type="SAM" id="Phobius"/>
    </source>
</evidence>
<evidence type="ECO:0000256" key="9">
    <source>
        <dbReference type="ARBA" id="ARBA00023128"/>
    </source>
</evidence>
<dbReference type="InterPro" id="IPR057495">
    <property type="entry name" value="AAA_lid_BCS1"/>
</dbReference>
<reference evidence="17" key="2">
    <citation type="submission" date="2013-04" db="EMBL/GenBank/DDBJ databases">
        <title>Genomic mechanisms accounting for the adaptation to parasitism in nematode-trapping fungi.</title>
        <authorList>
            <person name="Ahren D.G."/>
        </authorList>
    </citation>
    <scope>NUCLEOTIDE SEQUENCE [LARGE SCALE GENOMIC DNA]</scope>
    <source>
        <strain evidence="17">CBS 200.50</strain>
    </source>
</reference>
<dbReference type="Pfam" id="PF08740">
    <property type="entry name" value="BCS1_N"/>
    <property type="match status" value="1"/>
</dbReference>
<reference evidence="16 17" key="1">
    <citation type="journal article" date="2013" name="PLoS Genet.">
        <title>Genomic mechanisms accounting for the adaptation to parasitism in nematode-trapping fungi.</title>
        <authorList>
            <person name="Meerupati T."/>
            <person name="Andersson K.M."/>
            <person name="Friman E."/>
            <person name="Kumar D."/>
            <person name="Tunlid A."/>
            <person name="Ahren D."/>
        </authorList>
    </citation>
    <scope>NUCLEOTIDE SEQUENCE [LARGE SCALE GENOMIC DNA]</scope>
    <source>
        <strain evidence="16 17">CBS 200.50</strain>
    </source>
</reference>
<organism evidence="16 17">
    <name type="scientific">Dactylellina haptotyla (strain CBS 200.50)</name>
    <name type="common">Nematode-trapping fungus</name>
    <name type="synonym">Monacrosporium haptotylum</name>
    <dbReference type="NCBI Taxonomy" id="1284197"/>
    <lineage>
        <taxon>Eukaryota</taxon>
        <taxon>Fungi</taxon>
        <taxon>Dikarya</taxon>
        <taxon>Ascomycota</taxon>
        <taxon>Pezizomycotina</taxon>
        <taxon>Orbiliomycetes</taxon>
        <taxon>Orbiliales</taxon>
        <taxon>Orbiliaceae</taxon>
        <taxon>Dactylellina</taxon>
    </lineage>
</organism>
<dbReference type="eggNOG" id="KOG0743">
    <property type="taxonomic scope" value="Eukaryota"/>
</dbReference>
<dbReference type="GO" id="GO:0005743">
    <property type="term" value="C:mitochondrial inner membrane"/>
    <property type="evidence" value="ECO:0007669"/>
    <property type="project" value="UniProtKB-SubCell"/>
</dbReference>
<comment type="catalytic activity">
    <reaction evidence="11">
        <text>ATP + H2O = ADP + phosphate + H(+)</text>
        <dbReference type="Rhea" id="RHEA:13065"/>
        <dbReference type="ChEBI" id="CHEBI:15377"/>
        <dbReference type="ChEBI" id="CHEBI:15378"/>
        <dbReference type="ChEBI" id="CHEBI:30616"/>
        <dbReference type="ChEBI" id="CHEBI:43474"/>
        <dbReference type="ChEBI" id="CHEBI:456216"/>
    </reaction>
    <physiologicalReaction direction="left-to-right" evidence="11">
        <dbReference type="Rhea" id="RHEA:13066"/>
    </physiologicalReaction>
</comment>
<comment type="caution">
    <text evidence="16">The sequence shown here is derived from an EMBL/GenBank/DDBJ whole genome shotgun (WGS) entry which is preliminary data.</text>
</comment>
<keyword evidence="10 13" id="KW-0472">Membrane</keyword>
<dbReference type="OMA" id="IFIRMYS"/>
<evidence type="ECO:0000256" key="2">
    <source>
        <dbReference type="ARBA" id="ARBA00007448"/>
    </source>
</evidence>
<dbReference type="AlphaFoldDB" id="S8ACT4"/>
<evidence type="ECO:0000313" key="16">
    <source>
        <dbReference type="EMBL" id="EPS40795.1"/>
    </source>
</evidence>
<dbReference type="PANTHER" id="PTHR23070">
    <property type="entry name" value="BCS1 AAA-TYPE ATPASE"/>
    <property type="match status" value="1"/>
</dbReference>
<evidence type="ECO:0000256" key="7">
    <source>
        <dbReference type="ARBA" id="ARBA00022840"/>
    </source>
</evidence>
<keyword evidence="7 12" id="KW-0067">ATP-binding</keyword>
<dbReference type="InterPro" id="IPR014851">
    <property type="entry name" value="BCS1_N"/>
</dbReference>
<dbReference type="Pfam" id="PF00004">
    <property type="entry name" value="AAA"/>
    <property type="match status" value="1"/>
</dbReference>
<feature type="domain" description="BCS1 N-terminal" evidence="15">
    <location>
        <begin position="36"/>
        <end position="232"/>
    </location>
</feature>
<evidence type="ECO:0000256" key="5">
    <source>
        <dbReference type="ARBA" id="ARBA00022792"/>
    </source>
</evidence>
<evidence type="ECO:0000256" key="3">
    <source>
        <dbReference type="ARBA" id="ARBA00022692"/>
    </source>
</evidence>
<evidence type="ECO:0000259" key="14">
    <source>
        <dbReference type="SMART" id="SM00382"/>
    </source>
</evidence>
<proteinExistence type="inferred from homology"/>
<dbReference type="SMART" id="SM00382">
    <property type="entry name" value="AAA"/>
    <property type="match status" value="1"/>
</dbReference>
<dbReference type="InterPro" id="IPR003593">
    <property type="entry name" value="AAA+_ATPase"/>
</dbReference>
<evidence type="ECO:0000259" key="15">
    <source>
        <dbReference type="SMART" id="SM01024"/>
    </source>
</evidence>
<evidence type="ECO:0000313" key="17">
    <source>
        <dbReference type="Proteomes" id="UP000015100"/>
    </source>
</evidence>
<dbReference type="InterPro" id="IPR050747">
    <property type="entry name" value="Mitochondrial_chaperone_BCS1"/>
</dbReference>
<dbReference type="HOGENOM" id="CLU_010189_4_4_1"/>
<keyword evidence="9" id="KW-0496">Mitochondrion</keyword>
<keyword evidence="4 12" id="KW-0547">Nucleotide-binding</keyword>
<evidence type="ECO:0008006" key="18">
    <source>
        <dbReference type="Google" id="ProtNLM"/>
    </source>
</evidence>
<feature type="domain" description="AAA+ ATPase" evidence="14">
    <location>
        <begin position="265"/>
        <end position="400"/>
    </location>
</feature>
<dbReference type="GO" id="GO:0016887">
    <property type="term" value="F:ATP hydrolysis activity"/>
    <property type="evidence" value="ECO:0007669"/>
    <property type="project" value="InterPro"/>
</dbReference>
<dbReference type="InterPro" id="IPR003959">
    <property type="entry name" value="ATPase_AAA_core"/>
</dbReference>
<evidence type="ECO:0000256" key="8">
    <source>
        <dbReference type="ARBA" id="ARBA00022989"/>
    </source>
</evidence>
<dbReference type="OrthoDB" id="10251412at2759"/>
<dbReference type="Proteomes" id="UP000015100">
    <property type="component" value="Unassembled WGS sequence"/>
</dbReference>
<evidence type="ECO:0000256" key="12">
    <source>
        <dbReference type="RuleBase" id="RU003651"/>
    </source>
</evidence>
<dbReference type="Pfam" id="PF25426">
    <property type="entry name" value="AAA_lid_BCS1"/>
    <property type="match status" value="1"/>
</dbReference>
<comment type="similarity">
    <text evidence="2">Belongs to the AAA ATPase family. BCS1 subfamily.</text>
</comment>
<keyword evidence="5" id="KW-0999">Mitochondrion inner membrane</keyword>
<dbReference type="PROSITE" id="PS00674">
    <property type="entry name" value="AAA"/>
    <property type="match status" value="1"/>
</dbReference>
<keyword evidence="3 13" id="KW-0812">Transmembrane</keyword>
<dbReference type="InterPro" id="IPR027417">
    <property type="entry name" value="P-loop_NTPase"/>
</dbReference>
<gene>
    <name evidence="16" type="ORF">H072_5304</name>
</gene>
<dbReference type="InterPro" id="IPR003960">
    <property type="entry name" value="ATPase_AAA_CS"/>
</dbReference>
<keyword evidence="17" id="KW-1185">Reference proteome</keyword>
<name>S8ACT4_DACHA</name>
<feature type="transmembrane region" description="Helical" evidence="13">
    <location>
        <begin position="27"/>
        <end position="48"/>
    </location>
</feature>